<dbReference type="GO" id="GO:0032259">
    <property type="term" value="P:methylation"/>
    <property type="evidence" value="ECO:0007669"/>
    <property type="project" value="UniProtKB-KW"/>
</dbReference>
<dbReference type="InterPro" id="IPR041698">
    <property type="entry name" value="Methyltransf_25"/>
</dbReference>
<keyword evidence="5" id="KW-1185">Reference proteome</keyword>
<evidence type="ECO:0000313" key="5">
    <source>
        <dbReference type="Proteomes" id="UP001144096"/>
    </source>
</evidence>
<proteinExistence type="predicted"/>
<accession>A0A9X2NI43</accession>
<sequence>MSDPHSPESAAQLYDAIGETYEAAFGQQPGLTRVLDALVRALPLGVRVLDLGSGTGRPVAATLAAGGHAVTGYDVSERMVNFARAHVPDARFEVGDMRSLSFGEGSWDAALTVFSLLQLPHADQLQMLERISQWLAPGGYFLAATVPHPAGCGGRESDWMGHRVRTYSFTALALKEHVAAAGLQVLHEEVVSFVPASDEADAEEQVYLIARKPDVA</sequence>
<keyword evidence="1 4" id="KW-0489">Methyltransferase</keyword>
<evidence type="ECO:0000313" key="4">
    <source>
        <dbReference type="EMBL" id="MCR6488263.1"/>
    </source>
</evidence>
<evidence type="ECO:0000256" key="2">
    <source>
        <dbReference type="ARBA" id="ARBA00022679"/>
    </source>
</evidence>
<keyword evidence="2" id="KW-0808">Transferase</keyword>
<dbReference type="AlphaFoldDB" id="A0A9X2NI43"/>
<protein>
    <submittedName>
        <fullName evidence="4">Class I SAM-dependent methyltransferase</fullName>
    </submittedName>
</protein>
<dbReference type="InterPro" id="IPR029063">
    <property type="entry name" value="SAM-dependent_MTases_sf"/>
</dbReference>
<feature type="domain" description="Methyltransferase" evidence="3">
    <location>
        <begin position="48"/>
        <end position="139"/>
    </location>
</feature>
<dbReference type="Proteomes" id="UP001144096">
    <property type="component" value="Unassembled WGS sequence"/>
</dbReference>
<name>A0A9X2NI43_9PSEU</name>
<dbReference type="SUPFAM" id="SSF53335">
    <property type="entry name" value="S-adenosyl-L-methionine-dependent methyltransferases"/>
    <property type="match status" value="1"/>
</dbReference>
<dbReference type="RefSeq" id="WP_257924827.1">
    <property type="nucleotide sequence ID" value="NZ_JAMXQV010000024.1"/>
</dbReference>
<dbReference type="PANTHER" id="PTHR43861">
    <property type="entry name" value="TRANS-ACONITATE 2-METHYLTRANSFERASE-RELATED"/>
    <property type="match status" value="1"/>
</dbReference>
<dbReference type="GO" id="GO:0008168">
    <property type="term" value="F:methyltransferase activity"/>
    <property type="evidence" value="ECO:0007669"/>
    <property type="project" value="UniProtKB-KW"/>
</dbReference>
<dbReference type="Pfam" id="PF13649">
    <property type="entry name" value="Methyltransf_25"/>
    <property type="match status" value="1"/>
</dbReference>
<dbReference type="PANTHER" id="PTHR43861:SF1">
    <property type="entry name" value="TRANS-ACONITATE 2-METHYLTRANSFERASE"/>
    <property type="match status" value="1"/>
</dbReference>
<dbReference type="Gene3D" id="3.40.50.150">
    <property type="entry name" value="Vaccinia Virus protein VP39"/>
    <property type="match status" value="1"/>
</dbReference>
<evidence type="ECO:0000259" key="3">
    <source>
        <dbReference type="Pfam" id="PF13649"/>
    </source>
</evidence>
<comment type="caution">
    <text evidence="4">The sequence shown here is derived from an EMBL/GenBank/DDBJ whole genome shotgun (WGS) entry which is preliminary data.</text>
</comment>
<dbReference type="CDD" id="cd02440">
    <property type="entry name" value="AdoMet_MTases"/>
    <property type="match status" value="1"/>
</dbReference>
<evidence type="ECO:0000256" key="1">
    <source>
        <dbReference type="ARBA" id="ARBA00022603"/>
    </source>
</evidence>
<organism evidence="4 5">
    <name type="scientific">Amycolatopsis iheyensis</name>
    <dbReference type="NCBI Taxonomy" id="2945988"/>
    <lineage>
        <taxon>Bacteria</taxon>
        <taxon>Bacillati</taxon>
        <taxon>Actinomycetota</taxon>
        <taxon>Actinomycetes</taxon>
        <taxon>Pseudonocardiales</taxon>
        <taxon>Pseudonocardiaceae</taxon>
        <taxon>Amycolatopsis</taxon>
    </lineage>
</organism>
<reference evidence="4" key="1">
    <citation type="submission" date="2022-06" db="EMBL/GenBank/DDBJ databases">
        <title>Amycolatopsis iheyaensis sp. nov., a new species of the genus Amycolatopsis isolated from soil in Iheya island, Japan.</title>
        <authorList>
            <person name="Ngamcharungchit C."/>
            <person name="Kanto H."/>
            <person name="Take A."/>
            <person name="Intra B."/>
            <person name="Matsumoto A."/>
            <person name="Panbangred W."/>
            <person name="Inahashi Y."/>
        </authorList>
    </citation>
    <scope>NUCLEOTIDE SEQUENCE</scope>
    <source>
        <strain evidence="4">OK19-0408</strain>
    </source>
</reference>
<dbReference type="EMBL" id="JAMXQV010000024">
    <property type="protein sequence ID" value="MCR6488263.1"/>
    <property type="molecule type" value="Genomic_DNA"/>
</dbReference>
<gene>
    <name evidence="4" type="ORF">M8542_36080</name>
</gene>